<organism evidence="3 4">
    <name type="scientific">Protopolystoma xenopodis</name>
    <dbReference type="NCBI Taxonomy" id="117903"/>
    <lineage>
        <taxon>Eukaryota</taxon>
        <taxon>Metazoa</taxon>
        <taxon>Spiralia</taxon>
        <taxon>Lophotrochozoa</taxon>
        <taxon>Platyhelminthes</taxon>
        <taxon>Monogenea</taxon>
        <taxon>Polyopisthocotylea</taxon>
        <taxon>Polystomatidea</taxon>
        <taxon>Polystomatidae</taxon>
        <taxon>Protopolystoma</taxon>
    </lineage>
</organism>
<protein>
    <submittedName>
        <fullName evidence="3">Uncharacterized protein</fullName>
    </submittedName>
</protein>
<dbReference type="EMBL" id="CAAALY010009796">
    <property type="protein sequence ID" value="VEL10727.1"/>
    <property type="molecule type" value="Genomic_DNA"/>
</dbReference>
<feature type="compositionally biased region" description="Basic and acidic residues" evidence="1">
    <location>
        <begin position="118"/>
        <end position="131"/>
    </location>
</feature>
<keyword evidence="2" id="KW-1133">Transmembrane helix</keyword>
<feature type="region of interest" description="Disordered" evidence="1">
    <location>
        <begin position="29"/>
        <end position="83"/>
    </location>
</feature>
<dbReference type="AlphaFoldDB" id="A0A3S5FC74"/>
<keyword evidence="2" id="KW-0472">Membrane</keyword>
<feature type="compositionally biased region" description="Pro residues" evidence="1">
    <location>
        <begin position="31"/>
        <end position="42"/>
    </location>
</feature>
<evidence type="ECO:0000256" key="2">
    <source>
        <dbReference type="SAM" id="Phobius"/>
    </source>
</evidence>
<name>A0A3S5FC74_9PLAT</name>
<comment type="caution">
    <text evidence="3">The sequence shown here is derived from an EMBL/GenBank/DDBJ whole genome shotgun (WGS) entry which is preliminary data.</text>
</comment>
<reference evidence="3" key="1">
    <citation type="submission" date="2018-11" db="EMBL/GenBank/DDBJ databases">
        <authorList>
            <consortium name="Pathogen Informatics"/>
        </authorList>
    </citation>
    <scope>NUCLEOTIDE SEQUENCE</scope>
</reference>
<gene>
    <name evidence="3" type="ORF">PXEA_LOCUS4167</name>
</gene>
<feature type="transmembrane region" description="Helical" evidence="2">
    <location>
        <begin position="6"/>
        <end position="26"/>
    </location>
</feature>
<evidence type="ECO:0000256" key="1">
    <source>
        <dbReference type="SAM" id="MobiDB-lite"/>
    </source>
</evidence>
<evidence type="ECO:0000313" key="3">
    <source>
        <dbReference type="EMBL" id="VEL10727.1"/>
    </source>
</evidence>
<proteinExistence type="predicted"/>
<keyword evidence="4" id="KW-1185">Reference proteome</keyword>
<evidence type="ECO:0000313" key="4">
    <source>
        <dbReference type="Proteomes" id="UP000784294"/>
    </source>
</evidence>
<accession>A0A3S5FC74</accession>
<sequence length="150" mass="16239">MFASLPPFYSLVMSMFVAFVSGAYSFRSRSPPKPSFGPPDPRQQPFRQFPFASSATGQTTGRSEGLGSADSQLEKGFASSLDPSACAQTQLAGRLDRRNAKRGIWAEAYRPGNQSKPSRREGAGSRVEHRTAKTTSQPHANSLLARTDAI</sequence>
<dbReference type="Proteomes" id="UP000784294">
    <property type="component" value="Unassembled WGS sequence"/>
</dbReference>
<keyword evidence="2" id="KW-0812">Transmembrane</keyword>
<feature type="region of interest" description="Disordered" evidence="1">
    <location>
        <begin position="106"/>
        <end position="150"/>
    </location>
</feature>
<feature type="compositionally biased region" description="Polar residues" evidence="1">
    <location>
        <begin position="53"/>
        <end position="62"/>
    </location>
</feature>